<dbReference type="GO" id="GO:0047974">
    <property type="term" value="F:guanosine deaminase activity"/>
    <property type="evidence" value="ECO:0007669"/>
    <property type="project" value="TreeGrafter"/>
</dbReference>
<evidence type="ECO:0000256" key="4">
    <source>
        <dbReference type="ARBA" id="ARBA00022833"/>
    </source>
</evidence>
<dbReference type="Pfam" id="PF00383">
    <property type="entry name" value="dCMP_cyt_deam_1"/>
    <property type="match status" value="1"/>
</dbReference>
<feature type="domain" description="CMP/dCMP-type deaminase" evidence="5">
    <location>
        <begin position="20"/>
        <end position="130"/>
    </location>
</feature>
<dbReference type="Proteomes" id="UP000887575">
    <property type="component" value="Unassembled WGS sequence"/>
</dbReference>
<comment type="similarity">
    <text evidence="1">Belongs to the cytidine and deoxycytidylate deaminase family.</text>
</comment>
<evidence type="ECO:0000259" key="5">
    <source>
        <dbReference type="PROSITE" id="PS51747"/>
    </source>
</evidence>
<dbReference type="PANTHER" id="PTHR11079">
    <property type="entry name" value="CYTOSINE DEAMINASE FAMILY MEMBER"/>
    <property type="match status" value="1"/>
</dbReference>
<sequence length="175" mass="19317">MAAATAEMRTFWCSSTTVAPINPQFMEEAVQEAINGMTQGKGGPFGAVIVQDGKIVAKGHNQVLHDCDPTAHAEITVIRRACENLQKYDLSGCVLYTSCYPCPMCMGAALWARLDAIYYGATSAEAAAVGFSDAEFHEFLKNPKSDSKRSLECIKLDDVTRPFRIWHEMENKQPY</sequence>
<evidence type="ECO:0000313" key="7">
    <source>
        <dbReference type="WBParaSite" id="MBELARI_LOCUS10495"/>
    </source>
</evidence>
<evidence type="ECO:0000313" key="6">
    <source>
        <dbReference type="Proteomes" id="UP000887575"/>
    </source>
</evidence>
<keyword evidence="6" id="KW-1185">Reference proteome</keyword>
<reference evidence="7 8" key="1">
    <citation type="submission" date="2024-02" db="UniProtKB">
        <authorList>
            <consortium name="WormBaseParasite"/>
        </authorList>
    </citation>
    <scope>IDENTIFICATION</scope>
</reference>
<keyword evidence="4" id="KW-0862">Zinc</keyword>
<dbReference type="PROSITE" id="PS51747">
    <property type="entry name" value="CYT_DCMP_DEAMINASES_2"/>
    <property type="match status" value="1"/>
</dbReference>
<dbReference type="FunFam" id="3.40.140.10:FF:000011">
    <property type="entry name" value="tRNA-specific adenosine deaminase"/>
    <property type="match status" value="1"/>
</dbReference>
<dbReference type="InterPro" id="IPR002125">
    <property type="entry name" value="CMP_dCMP_dom"/>
</dbReference>
<evidence type="ECO:0000256" key="1">
    <source>
        <dbReference type="ARBA" id="ARBA00006576"/>
    </source>
</evidence>
<dbReference type="GO" id="GO:0006152">
    <property type="term" value="P:purine nucleoside catabolic process"/>
    <property type="evidence" value="ECO:0007669"/>
    <property type="project" value="TreeGrafter"/>
</dbReference>
<dbReference type="WBParaSite" id="MBELARI_LOCUS10495">
    <property type="protein sequence ID" value="MBELARI_LOCUS10495"/>
    <property type="gene ID" value="MBELARI_LOCUS10495"/>
</dbReference>
<proteinExistence type="inferred from homology"/>
<dbReference type="SUPFAM" id="SSF53927">
    <property type="entry name" value="Cytidine deaminase-like"/>
    <property type="match status" value="1"/>
</dbReference>
<keyword evidence="3" id="KW-0378">Hydrolase</keyword>
<evidence type="ECO:0000313" key="8">
    <source>
        <dbReference type="WBParaSite" id="MBELARI_LOCUS5361"/>
    </source>
</evidence>
<dbReference type="AlphaFoldDB" id="A0AAF3J9Q0"/>
<organism evidence="6 8">
    <name type="scientific">Mesorhabditis belari</name>
    <dbReference type="NCBI Taxonomy" id="2138241"/>
    <lineage>
        <taxon>Eukaryota</taxon>
        <taxon>Metazoa</taxon>
        <taxon>Ecdysozoa</taxon>
        <taxon>Nematoda</taxon>
        <taxon>Chromadorea</taxon>
        <taxon>Rhabditida</taxon>
        <taxon>Rhabditina</taxon>
        <taxon>Rhabditomorpha</taxon>
        <taxon>Rhabditoidea</taxon>
        <taxon>Rhabditidae</taxon>
        <taxon>Mesorhabditinae</taxon>
        <taxon>Mesorhabditis</taxon>
    </lineage>
</organism>
<dbReference type="InterPro" id="IPR016193">
    <property type="entry name" value="Cytidine_deaminase-like"/>
</dbReference>
<dbReference type="WBParaSite" id="MBELARI_LOCUS5361">
    <property type="protein sequence ID" value="MBELARI_LOCUS5361"/>
    <property type="gene ID" value="MBELARI_LOCUS5361"/>
</dbReference>
<protein>
    <submittedName>
        <fullName evidence="7 8">CMP/dCMP-type deaminase domain-containing protein</fullName>
    </submittedName>
</protein>
<dbReference type="Gene3D" id="3.40.140.10">
    <property type="entry name" value="Cytidine Deaminase, domain 2"/>
    <property type="match status" value="1"/>
</dbReference>
<dbReference type="PANTHER" id="PTHR11079:SF161">
    <property type="entry name" value="CMP_DCMP-TYPE DEAMINASE DOMAIN-CONTAINING PROTEIN"/>
    <property type="match status" value="1"/>
</dbReference>
<evidence type="ECO:0000256" key="2">
    <source>
        <dbReference type="ARBA" id="ARBA00022723"/>
    </source>
</evidence>
<name>A0AAF3J9Q0_9BILA</name>
<dbReference type="CDD" id="cd01285">
    <property type="entry name" value="nucleoside_deaminase"/>
    <property type="match status" value="1"/>
</dbReference>
<evidence type="ECO:0000256" key="3">
    <source>
        <dbReference type="ARBA" id="ARBA00022801"/>
    </source>
</evidence>
<dbReference type="GO" id="GO:0046872">
    <property type="term" value="F:metal ion binding"/>
    <property type="evidence" value="ECO:0007669"/>
    <property type="project" value="UniProtKB-KW"/>
</dbReference>
<keyword evidence="2" id="KW-0479">Metal-binding</keyword>
<accession>A0AAF3J9Q0</accession>